<dbReference type="SUPFAM" id="SSF47459">
    <property type="entry name" value="HLH, helix-loop-helix DNA-binding domain"/>
    <property type="match status" value="1"/>
</dbReference>
<sequence length="238" mass="26083">MGAAENPSWLFDCPLMEEIPAEEGDLIGGGGGFFWPPQGFNGASNPSIGFDGSVDSDSSKELPSRKRARPESSSVPSTKACREKMRRDKLNDRFLELGAILEPGKPPKIDKAAILSDAVRMVNQLRSEAQKLKEANESLQETIKELKAEKNELRDEKQRLKVEKESLEQQVKAMSVPPSYVPHPPMMPAGAFPVPRQAAGGNKLMMPVIGFSGYPMWQYMPPADVDTSQDVETCPPVA</sequence>
<dbReference type="InterPro" id="IPR011598">
    <property type="entry name" value="bHLH_dom"/>
</dbReference>
<proteinExistence type="inferred from homology"/>
<evidence type="ECO:0000256" key="3">
    <source>
        <dbReference type="ARBA" id="ARBA00023125"/>
    </source>
</evidence>
<feature type="coiled-coil region" evidence="6">
    <location>
        <begin position="115"/>
        <end position="170"/>
    </location>
</feature>
<dbReference type="GO" id="GO:0003700">
    <property type="term" value="F:DNA-binding transcription factor activity"/>
    <property type="evidence" value="ECO:0007669"/>
    <property type="project" value="InterPro"/>
</dbReference>
<comment type="similarity">
    <text evidence="1">Belongs to the bHLH protein family.</text>
</comment>
<evidence type="ECO:0000256" key="2">
    <source>
        <dbReference type="ARBA" id="ARBA00023015"/>
    </source>
</evidence>
<feature type="region of interest" description="Disordered" evidence="7">
    <location>
        <begin position="27"/>
        <end position="86"/>
    </location>
</feature>
<dbReference type="InterPro" id="IPR036638">
    <property type="entry name" value="HLH_DNA-bd_sf"/>
</dbReference>
<dbReference type="Gene3D" id="4.10.280.10">
    <property type="entry name" value="Helix-loop-helix DNA-binding domain"/>
    <property type="match status" value="1"/>
</dbReference>
<dbReference type="SMART" id="SM00353">
    <property type="entry name" value="HLH"/>
    <property type="match status" value="1"/>
</dbReference>
<feature type="domain" description="BHLH" evidence="8">
    <location>
        <begin position="74"/>
        <end position="125"/>
    </location>
</feature>
<protein>
    <recommendedName>
        <fullName evidence="8">BHLH domain-containing protein</fullName>
    </recommendedName>
</protein>
<dbReference type="GO" id="GO:0006879">
    <property type="term" value="P:intracellular iron ion homeostasis"/>
    <property type="evidence" value="ECO:0007669"/>
    <property type="project" value="InterPro"/>
</dbReference>
<gene>
    <name evidence="9" type="ORF">SI8410_11016329</name>
</gene>
<evidence type="ECO:0000256" key="4">
    <source>
        <dbReference type="ARBA" id="ARBA00023163"/>
    </source>
</evidence>
<dbReference type="FunFam" id="4.10.280.10:FF:000104">
    <property type="entry name" value="Transcription factor bHLH34"/>
    <property type="match status" value="1"/>
</dbReference>
<keyword evidence="10" id="KW-1185">Reference proteome</keyword>
<evidence type="ECO:0000259" key="8">
    <source>
        <dbReference type="PROSITE" id="PS50888"/>
    </source>
</evidence>
<evidence type="ECO:0000313" key="9">
    <source>
        <dbReference type="EMBL" id="CAA7405651.1"/>
    </source>
</evidence>
<keyword evidence="5" id="KW-0539">Nucleus</keyword>
<evidence type="ECO:0000256" key="5">
    <source>
        <dbReference type="ARBA" id="ARBA00023242"/>
    </source>
</evidence>
<keyword evidence="3" id="KW-0238">DNA-binding</keyword>
<evidence type="ECO:0000256" key="1">
    <source>
        <dbReference type="ARBA" id="ARBA00005510"/>
    </source>
</evidence>
<dbReference type="AlphaFoldDB" id="A0A7I8L6J3"/>
<dbReference type="CDD" id="cd11446">
    <property type="entry name" value="bHLH_AtILR3_like"/>
    <property type="match status" value="1"/>
</dbReference>
<dbReference type="InterPro" id="IPR044818">
    <property type="entry name" value="ILR3-like"/>
</dbReference>
<dbReference type="PANTHER" id="PTHR46133:SF28">
    <property type="entry name" value="BHLH TRANSCRIPTION FACTOR"/>
    <property type="match status" value="1"/>
</dbReference>
<dbReference type="Proteomes" id="UP000663760">
    <property type="component" value="Chromosome 11"/>
</dbReference>
<organism evidence="9 10">
    <name type="scientific">Spirodela intermedia</name>
    <name type="common">Intermediate duckweed</name>
    <dbReference type="NCBI Taxonomy" id="51605"/>
    <lineage>
        <taxon>Eukaryota</taxon>
        <taxon>Viridiplantae</taxon>
        <taxon>Streptophyta</taxon>
        <taxon>Embryophyta</taxon>
        <taxon>Tracheophyta</taxon>
        <taxon>Spermatophyta</taxon>
        <taxon>Magnoliopsida</taxon>
        <taxon>Liliopsida</taxon>
        <taxon>Araceae</taxon>
        <taxon>Lemnoideae</taxon>
        <taxon>Spirodela</taxon>
    </lineage>
</organism>
<evidence type="ECO:0000256" key="7">
    <source>
        <dbReference type="SAM" id="MobiDB-lite"/>
    </source>
</evidence>
<dbReference type="OrthoDB" id="515493at2759"/>
<keyword evidence="6" id="KW-0175">Coiled coil</keyword>
<dbReference type="Pfam" id="PF00010">
    <property type="entry name" value="HLH"/>
    <property type="match status" value="1"/>
</dbReference>
<evidence type="ECO:0000313" key="10">
    <source>
        <dbReference type="Proteomes" id="UP000663760"/>
    </source>
</evidence>
<accession>A0A7I8L6J3</accession>
<name>A0A7I8L6J3_SPIIN</name>
<dbReference type="GO" id="GO:0000976">
    <property type="term" value="F:transcription cis-regulatory region binding"/>
    <property type="evidence" value="ECO:0007669"/>
    <property type="project" value="UniProtKB-ARBA"/>
</dbReference>
<keyword evidence="4" id="KW-0804">Transcription</keyword>
<dbReference type="GO" id="GO:0046983">
    <property type="term" value="F:protein dimerization activity"/>
    <property type="evidence" value="ECO:0007669"/>
    <property type="project" value="InterPro"/>
</dbReference>
<dbReference type="PROSITE" id="PS50888">
    <property type="entry name" value="BHLH"/>
    <property type="match status" value="1"/>
</dbReference>
<reference evidence="9" key="1">
    <citation type="submission" date="2020-02" db="EMBL/GenBank/DDBJ databases">
        <authorList>
            <person name="Scholz U."/>
            <person name="Mascher M."/>
            <person name="Fiebig A."/>
        </authorList>
    </citation>
    <scope>NUCLEOTIDE SEQUENCE</scope>
</reference>
<dbReference type="PANTHER" id="PTHR46133">
    <property type="entry name" value="BHLH TRANSCRIPTION FACTOR"/>
    <property type="match status" value="1"/>
</dbReference>
<dbReference type="EMBL" id="LR746274">
    <property type="protein sequence ID" value="CAA7405651.1"/>
    <property type="molecule type" value="Genomic_DNA"/>
</dbReference>
<evidence type="ECO:0000256" key="6">
    <source>
        <dbReference type="SAM" id="Coils"/>
    </source>
</evidence>
<keyword evidence="2" id="KW-0805">Transcription regulation</keyword>